<protein>
    <submittedName>
        <fullName evidence="3">PIG-L family deacetylase</fullName>
    </submittedName>
</protein>
<dbReference type="Gene3D" id="3.40.50.10320">
    <property type="entry name" value="LmbE-like"/>
    <property type="match status" value="1"/>
</dbReference>
<proteinExistence type="predicted"/>
<accession>A0A2S1T2N4</accession>
<dbReference type="PANTHER" id="PTHR12993:SF26">
    <property type="entry name" value="1D-MYO-INOSITOL 2-ACETAMIDO-2-DEOXY-ALPHA-D-GLUCOPYRANOSIDE DEACETYLASE"/>
    <property type="match status" value="1"/>
</dbReference>
<dbReference type="Proteomes" id="UP000244900">
    <property type="component" value="Chromosome"/>
</dbReference>
<evidence type="ECO:0000256" key="2">
    <source>
        <dbReference type="SAM" id="MobiDB-lite"/>
    </source>
</evidence>
<dbReference type="AlphaFoldDB" id="A0A2S1T2N4"/>
<dbReference type="KEGG" id="stir:DDW44_04445"/>
<dbReference type="GO" id="GO:0016137">
    <property type="term" value="P:glycoside metabolic process"/>
    <property type="evidence" value="ECO:0007669"/>
    <property type="project" value="UniProtKB-ARBA"/>
</dbReference>
<keyword evidence="1" id="KW-0862">Zinc</keyword>
<organism evidence="3 4">
    <name type="scientific">Streptomyces tirandamycinicus</name>
    <dbReference type="NCBI Taxonomy" id="2174846"/>
    <lineage>
        <taxon>Bacteria</taxon>
        <taxon>Bacillati</taxon>
        <taxon>Actinomycetota</taxon>
        <taxon>Actinomycetes</taxon>
        <taxon>Kitasatosporales</taxon>
        <taxon>Streptomycetaceae</taxon>
        <taxon>Streptomyces</taxon>
    </lineage>
</organism>
<evidence type="ECO:0000313" key="3">
    <source>
        <dbReference type="EMBL" id="AWI32898.1"/>
    </source>
</evidence>
<dbReference type="Pfam" id="PF02585">
    <property type="entry name" value="PIG-L"/>
    <property type="match status" value="1"/>
</dbReference>
<evidence type="ECO:0000256" key="1">
    <source>
        <dbReference type="ARBA" id="ARBA00022833"/>
    </source>
</evidence>
<keyword evidence="4" id="KW-1185">Reference proteome</keyword>
<name>A0A2S1T2N4_9ACTN</name>
<gene>
    <name evidence="3" type="ORF">DDW44_04445</name>
</gene>
<dbReference type="InterPro" id="IPR003737">
    <property type="entry name" value="GlcNAc_PI_deacetylase-related"/>
</dbReference>
<dbReference type="PANTHER" id="PTHR12993">
    <property type="entry name" value="N-ACETYLGLUCOSAMINYL-PHOSPHATIDYLINOSITOL DE-N-ACETYLASE-RELATED"/>
    <property type="match status" value="1"/>
</dbReference>
<dbReference type="OrthoDB" id="6064917at2"/>
<dbReference type="EMBL" id="CP029188">
    <property type="protein sequence ID" value="AWI32898.1"/>
    <property type="molecule type" value="Genomic_DNA"/>
</dbReference>
<feature type="region of interest" description="Disordered" evidence="2">
    <location>
        <begin position="72"/>
        <end position="94"/>
    </location>
</feature>
<dbReference type="SUPFAM" id="SSF102588">
    <property type="entry name" value="LmbE-like"/>
    <property type="match status" value="1"/>
</dbReference>
<feature type="region of interest" description="Disordered" evidence="2">
    <location>
        <begin position="782"/>
        <end position="804"/>
    </location>
</feature>
<sequence>MGLPGLLGFPRLLGRTARSARTTRSARTARATRPARTVRSVHPARRGLPAGLAAAVLLGALGTLVTGPGAAADRQEARTAPPAGPAGPIGPAVEPVVTTTGERVVQIVAHPDDDLFFMNPDTAQSLATGRSLTSVYLTAGEADGVNARRDDPSPPAADKAAYAEARQNGIRAAYAEMATGDRTSPWSRTAVPTRGGGTAELDTLRAKPWISLVWVQLREAGSIDGDRPHSLHGLWDGRVGALSSRLSSGTPVRKDFAYTREQVVRTVAGLLERFRPTFVRIQDPTPGRTAKGGYTDHQDHLYGARFAQAALARYAAAPGHPAFGVQTYLGYSTGRLPRTLTPADAAAKLRTLKTYAWTDGADHCGDPAGCGDRKVAARPAGHGWAQTIRHSRGESTSWAQPGPDGTAWAFSVLDRRLAVWHRPGAAAGWTGPRLTGGGGIDGGVTSLRLPGGRIAVLGTRTTLGGRAADYRRDVVLSVQRAPGGDFAPWVSLGTPERDDDSGTSDVSAPAAVVDRAGRITVFVRDSGHRLNARTGLPGGRWGAWAPLGGTDLRGDPVAATDAHGRHTVLVPTPSSVLAWTRTGPGGPWAGPLRTGLPATTLALSATADALGDGVRLWYRTPVTGEVREAHFRGRDSGVPGTVAGTGTVPVTGTGAGAGTGAVPAPGSVPAPAAGMDTAAGTAAAAAAAGMYVPAVLPVASTGVAGFGPVGAGGGLLAVRSRTGVLATTRLPAESRPAPGSRPVPGAAPGARAGWTEGGFLLAGAPAGLPGGIAAIGLDGALRWTPSDHPRPAGPAPREQAPLRR</sequence>
<feature type="region of interest" description="Disordered" evidence="2">
    <location>
        <begin position="14"/>
        <end position="36"/>
    </location>
</feature>
<dbReference type="SUPFAM" id="SSF89372">
    <property type="entry name" value="Fucose-specific lectin"/>
    <property type="match status" value="1"/>
</dbReference>
<evidence type="ECO:0000313" key="4">
    <source>
        <dbReference type="Proteomes" id="UP000244900"/>
    </source>
</evidence>
<dbReference type="GO" id="GO:0016811">
    <property type="term" value="F:hydrolase activity, acting on carbon-nitrogen (but not peptide) bonds, in linear amides"/>
    <property type="evidence" value="ECO:0007669"/>
    <property type="project" value="TreeGrafter"/>
</dbReference>
<dbReference type="InterPro" id="IPR024078">
    <property type="entry name" value="LmbE-like_dom_sf"/>
</dbReference>
<reference evidence="3 4" key="1">
    <citation type="submission" date="2018-05" db="EMBL/GenBank/DDBJ databases">
        <title>Complete genome sequence of sponge-derived Streptomyces sp. HNM0039.</title>
        <authorList>
            <person name="Huang X."/>
            <person name="Zhou S."/>
        </authorList>
    </citation>
    <scope>NUCLEOTIDE SEQUENCE [LARGE SCALE GENOMIC DNA]</scope>
    <source>
        <strain evidence="3 4">HNM0039</strain>
    </source>
</reference>